<evidence type="ECO:0000313" key="2">
    <source>
        <dbReference type="EMBL" id="KOA47929.1"/>
    </source>
</evidence>
<evidence type="ECO:0000259" key="1">
    <source>
        <dbReference type="Pfam" id="PF00535"/>
    </source>
</evidence>
<dbReference type="PANTHER" id="PTHR43685">
    <property type="entry name" value="GLYCOSYLTRANSFERASE"/>
    <property type="match status" value="1"/>
</dbReference>
<sequence length="332" mass="36638">MENDIKLSVIMPVHNVERYLPGIIEELKRQENDAMEVVCIDDGSADGSPAVLDAIDDPHFVVIHQANAGVAAARNHGLDVARGEYLCFIDPDDHISDGYITALTNAAEAGEADLMVTDWAKCKPDGIEEKRVSGVTGGKPLTAERVLEILLHSDVILGSLWAKTYSAKLFEGNRFPAQKTSSDFIPSVTAMSRAKQVKYIPNIEYMYTADRSDSLQNSQKAQDIADSVHVHVQFEELLEQRYPSLLAAAQLDLLLARVQACIHICKSVNIPTSQKKGLYHKYAHGMMHDFGLVWGSNLPVKEKILFTITASGYYPTTLIFGLKTKLAALRQK</sequence>
<protein>
    <recommendedName>
        <fullName evidence="1">Glycosyltransferase 2-like domain-containing protein</fullName>
    </recommendedName>
</protein>
<dbReference type="Gene3D" id="3.90.550.10">
    <property type="entry name" value="Spore Coat Polysaccharide Biosynthesis Protein SpsA, Chain A"/>
    <property type="match status" value="1"/>
</dbReference>
<accession>A0AB34T6Q0</accession>
<reference evidence="2 3" key="1">
    <citation type="journal article" date="2015" name="Int J Genomics">
        <title>Comparative Genomics Revealed Genetic Diversity and Species/Strain-Level Differences in Carbohydrate Metabolism of Three Probiotic Bifidobacterial Species.</title>
        <authorList>
            <person name="Odamaki T."/>
            <person name="Horigome A."/>
            <person name="Sugahara H."/>
            <person name="Hashikura N."/>
            <person name="Minami J."/>
            <person name="Xiao J.Z."/>
            <person name="Abe F."/>
        </authorList>
    </citation>
    <scope>NUCLEOTIDE SEQUENCE [LARGE SCALE GENOMIC DNA]</scope>
    <source>
        <strain evidence="2 3">MCC 0483</strain>
    </source>
</reference>
<proteinExistence type="predicted"/>
<dbReference type="CDD" id="cd00761">
    <property type="entry name" value="Glyco_tranf_GTA_type"/>
    <property type="match status" value="1"/>
</dbReference>
<dbReference type="SUPFAM" id="SSF53448">
    <property type="entry name" value="Nucleotide-diphospho-sugar transferases"/>
    <property type="match status" value="1"/>
</dbReference>
<organism evidence="2 3">
    <name type="scientific">Bifidobacterium animalis subsp. animalis MCC 0483</name>
    <dbReference type="NCBI Taxonomy" id="1365955"/>
    <lineage>
        <taxon>Bacteria</taxon>
        <taxon>Bacillati</taxon>
        <taxon>Actinomycetota</taxon>
        <taxon>Actinomycetes</taxon>
        <taxon>Bifidobacteriales</taxon>
        <taxon>Bifidobacteriaceae</taxon>
        <taxon>Bifidobacterium</taxon>
    </lineage>
</organism>
<feature type="domain" description="Glycosyltransferase 2-like" evidence="1">
    <location>
        <begin position="8"/>
        <end position="140"/>
    </location>
</feature>
<dbReference type="Proteomes" id="UP000037239">
    <property type="component" value="Unassembled WGS sequence"/>
</dbReference>
<comment type="caution">
    <text evidence="2">The sequence shown here is derived from an EMBL/GenBank/DDBJ whole genome shotgun (WGS) entry which is preliminary data.</text>
</comment>
<dbReference type="InterPro" id="IPR050834">
    <property type="entry name" value="Glycosyltransf_2"/>
</dbReference>
<dbReference type="AlphaFoldDB" id="A0AB34T6Q0"/>
<gene>
    <name evidence="2" type="ORF">BAAM0483_09035</name>
</gene>
<dbReference type="PANTHER" id="PTHR43685:SF2">
    <property type="entry name" value="GLYCOSYLTRANSFERASE 2-LIKE DOMAIN-CONTAINING PROTEIN"/>
    <property type="match status" value="1"/>
</dbReference>
<dbReference type="Pfam" id="PF00535">
    <property type="entry name" value="Glycos_transf_2"/>
    <property type="match status" value="1"/>
</dbReference>
<dbReference type="RefSeq" id="WP_052826734.1">
    <property type="nucleotide sequence ID" value="NZ_AWFK01000020.1"/>
</dbReference>
<dbReference type="EMBL" id="AWFK01000020">
    <property type="protein sequence ID" value="KOA47929.1"/>
    <property type="molecule type" value="Genomic_DNA"/>
</dbReference>
<dbReference type="InterPro" id="IPR001173">
    <property type="entry name" value="Glyco_trans_2-like"/>
</dbReference>
<dbReference type="InterPro" id="IPR029044">
    <property type="entry name" value="Nucleotide-diphossugar_trans"/>
</dbReference>
<evidence type="ECO:0000313" key="3">
    <source>
        <dbReference type="Proteomes" id="UP000037239"/>
    </source>
</evidence>
<name>A0AB34T6Q0_9BIFI</name>